<reference evidence="2" key="1">
    <citation type="journal article" date="2020" name="Stud. Mycol.">
        <title>101 Dothideomycetes genomes: a test case for predicting lifestyles and emergence of pathogens.</title>
        <authorList>
            <person name="Haridas S."/>
            <person name="Albert R."/>
            <person name="Binder M."/>
            <person name="Bloem J."/>
            <person name="Labutti K."/>
            <person name="Salamov A."/>
            <person name="Andreopoulos B."/>
            <person name="Baker S."/>
            <person name="Barry K."/>
            <person name="Bills G."/>
            <person name="Bluhm B."/>
            <person name="Cannon C."/>
            <person name="Castanera R."/>
            <person name="Culley D."/>
            <person name="Daum C."/>
            <person name="Ezra D."/>
            <person name="Gonzalez J."/>
            <person name="Henrissat B."/>
            <person name="Kuo A."/>
            <person name="Liang C."/>
            <person name="Lipzen A."/>
            <person name="Lutzoni F."/>
            <person name="Magnuson J."/>
            <person name="Mondo S."/>
            <person name="Nolan M."/>
            <person name="Ohm R."/>
            <person name="Pangilinan J."/>
            <person name="Park H.-J."/>
            <person name="Ramirez L."/>
            <person name="Alfaro M."/>
            <person name="Sun H."/>
            <person name="Tritt A."/>
            <person name="Yoshinaga Y."/>
            <person name="Zwiers L.-H."/>
            <person name="Turgeon B."/>
            <person name="Goodwin S."/>
            <person name="Spatafora J."/>
            <person name="Crous P."/>
            <person name="Grigoriev I."/>
        </authorList>
    </citation>
    <scope>NUCLEOTIDE SEQUENCE</scope>
    <source>
        <strain evidence="2">CBS 116005</strain>
    </source>
</reference>
<dbReference type="CDD" id="cd04301">
    <property type="entry name" value="NAT_SF"/>
    <property type="match status" value="1"/>
</dbReference>
<dbReference type="AlphaFoldDB" id="A0A6G1L9S0"/>
<evidence type="ECO:0000313" key="2">
    <source>
        <dbReference type="EMBL" id="KAF2769168.1"/>
    </source>
</evidence>
<sequence length="238" mass="26579">MTTTIVRPRTEADFPSLERALTECHAATGWPLEGVPDARAFICEAQGPLEQAWVAEHNGHIVGHIAINAPEPACPCVKLWRQKCGTTTADDDDRIAVVGRLFVSPTKKVPGVVRALYSAVTDWSREHDTQLIMYVVVWSAARVLAAEVMTARFGWLKFGDTVYVSPKDGRVIDAVCYAAPPLAEEMEMEGAKRVRRPLLRETTYVERLVQAKSSFMVMWRNPKSKLYVSFREGVDEVC</sequence>
<protein>
    <recommendedName>
        <fullName evidence="1">N-acetyltransferase domain-containing protein</fullName>
    </recommendedName>
</protein>
<keyword evidence="3" id="KW-1185">Reference proteome</keyword>
<dbReference type="InterPro" id="IPR016181">
    <property type="entry name" value="Acyl_CoA_acyltransferase"/>
</dbReference>
<dbReference type="Pfam" id="PF00583">
    <property type="entry name" value="Acetyltransf_1"/>
    <property type="match status" value="1"/>
</dbReference>
<proteinExistence type="predicted"/>
<gene>
    <name evidence="2" type="ORF">EJ03DRAFT_327612</name>
</gene>
<dbReference type="Gene3D" id="3.40.630.30">
    <property type="match status" value="1"/>
</dbReference>
<dbReference type="PROSITE" id="PS51186">
    <property type="entry name" value="GNAT"/>
    <property type="match status" value="1"/>
</dbReference>
<feature type="domain" description="N-acetyltransferase" evidence="1">
    <location>
        <begin position="4"/>
        <end position="183"/>
    </location>
</feature>
<accession>A0A6G1L9S0</accession>
<evidence type="ECO:0000259" key="1">
    <source>
        <dbReference type="PROSITE" id="PS51186"/>
    </source>
</evidence>
<dbReference type="InterPro" id="IPR000182">
    <property type="entry name" value="GNAT_dom"/>
</dbReference>
<name>A0A6G1L9S0_9PEZI</name>
<dbReference type="EMBL" id="ML995836">
    <property type="protein sequence ID" value="KAF2769168.1"/>
    <property type="molecule type" value="Genomic_DNA"/>
</dbReference>
<dbReference type="GO" id="GO:0016747">
    <property type="term" value="F:acyltransferase activity, transferring groups other than amino-acyl groups"/>
    <property type="evidence" value="ECO:0007669"/>
    <property type="project" value="InterPro"/>
</dbReference>
<evidence type="ECO:0000313" key="3">
    <source>
        <dbReference type="Proteomes" id="UP000799436"/>
    </source>
</evidence>
<organism evidence="2 3">
    <name type="scientific">Teratosphaeria nubilosa</name>
    <dbReference type="NCBI Taxonomy" id="161662"/>
    <lineage>
        <taxon>Eukaryota</taxon>
        <taxon>Fungi</taxon>
        <taxon>Dikarya</taxon>
        <taxon>Ascomycota</taxon>
        <taxon>Pezizomycotina</taxon>
        <taxon>Dothideomycetes</taxon>
        <taxon>Dothideomycetidae</taxon>
        <taxon>Mycosphaerellales</taxon>
        <taxon>Teratosphaeriaceae</taxon>
        <taxon>Teratosphaeria</taxon>
    </lineage>
</organism>
<dbReference type="OrthoDB" id="41532at2759"/>
<dbReference type="SUPFAM" id="SSF55729">
    <property type="entry name" value="Acyl-CoA N-acyltransferases (Nat)"/>
    <property type="match status" value="1"/>
</dbReference>
<dbReference type="Proteomes" id="UP000799436">
    <property type="component" value="Unassembled WGS sequence"/>
</dbReference>